<proteinExistence type="predicted"/>
<keyword evidence="2" id="KW-1185">Reference proteome</keyword>
<sequence length="121" mass="14437">MNYFSRSQIDEEGVSILEEYKKIEFTKAIKEIAKVFYKREHVKKESPIYTFNEMQSLFQETNLFLEDFFNQLYSAAQPLECNEQTMDRIKKLMVLICYLLVSLNNTKINAFKLDLAYYLDS</sequence>
<dbReference type="EMBL" id="CAJVQB010011186">
    <property type="protein sequence ID" value="CAG8745854.1"/>
    <property type="molecule type" value="Genomic_DNA"/>
</dbReference>
<organism evidence="1 2">
    <name type="scientific">Gigaspora margarita</name>
    <dbReference type="NCBI Taxonomy" id="4874"/>
    <lineage>
        <taxon>Eukaryota</taxon>
        <taxon>Fungi</taxon>
        <taxon>Fungi incertae sedis</taxon>
        <taxon>Mucoromycota</taxon>
        <taxon>Glomeromycotina</taxon>
        <taxon>Glomeromycetes</taxon>
        <taxon>Diversisporales</taxon>
        <taxon>Gigasporaceae</taxon>
        <taxon>Gigaspora</taxon>
    </lineage>
</organism>
<gene>
    <name evidence="1" type="ORF">GMARGA_LOCUS15864</name>
</gene>
<accession>A0ABN7V908</accession>
<protein>
    <submittedName>
        <fullName evidence="1">35082_t:CDS:1</fullName>
    </submittedName>
</protein>
<evidence type="ECO:0000313" key="1">
    <source>
        <dbReference type="EMBL" id="CAG8745854.1"/>
    </source>
</evidence>
<evidence type="ECO:0000313" key="2">
    <source>
        <dbReference type="Proteomes" id="UP000789901"/>
    </source>
</evidence>
<dbReference type="Proteomes" id="UP000789901">
    <property type="component" value="Unassembled WGS sequence"/>
</dbReference>
<reference evidence="1 2" key="1">
    <citation type="submission" date="2021-06" db="EMBL/GenBank/DDBJ databases">
        <authorList>
            <person name="Kallberg Y."/>
            <person name="Tangrot J."/>
            <person name="Rosling A."/>
        </authorList>
    </citation>
    <scope>NUCLEOTIDE SEQUENCE [LARGE SCALE GENOMIC DNA]</scope>
    <source>
        <strain evidence="1 2">120-4 pot B 10/14</strain>
    </source>
</reference>
<comment type="caution">
    <text evidence="1">The sequence shown here is derived from an EMBL/GenBank/DDBJ whole genome shotgun (WGS) entry which is preliminary data.</text>
</comment>
<feature type="non-terminal residue" evidence="1">
    <location>
        <position position="121"/>
    </location>
</feature>
<name>A0ABN7V908_GIGMA</name>